<evidence type="ECO:0000313" key="2">
    <source>
        <dbReference type="EMBL" id="KPX00907.1"/>
    </source>
</evidence>
<dbReference type="InterPro" id="IPR029058">
    <property type="entry name" value="AB_hydrolase_fold"/>
</dbReference>
<sequence length="271" mass="30533">MLLAGLGPAGSHAIFHPHFDDLHRDFRVIYVDLYGRGRSDRPVSLTDITFAEDVLDVKALIKQLCPDGAHLFGFSYGGLISLQVTLDEPFSVRSLLLCNSLHSPQMWQKNHDNINHVIRCQLPEVWAAIQRIRAQGEVSTSPEMQALFGRATALVRFYNPENASRLLTEPGARNTELYPVFCGKDVDFDIGGQLLSIPDFRPRLKEISVPVKVLAGRHDRALYPDLQREFEQGCVELEFLERSGSFSFIEENERVLSLLRAHCRRTSGCNG</sequence>
<dbReference type="Pfam" id="PF00561">
    <property type="entry name" value="Abhydrolase_1"/>
    <property type="match status" value="1"/>
</dbReference>
<dbReference type="EMBL" id="LJQC01000420">
    <property type="protein sequence ID" value="KPX00907.1"/>
    <property type="molecule type" value="Genomic_DNA"/>
</dbReference>
<comment type="caution">
    <text evidence="2">The sequence shown here is derived from an EMBL/GenBank/DDBJ whole genome shotgun (WGS) entry which is preliminary data.</text>
</comment>
<proteinExistence type="predicted"/>
<dbReference type="PATRIC" id="fig|317659.3.peg.4300"/>
<keyword evidence="3" id="KW-1185">Reference proteome</keyword>
<evidence type="ECO:0000259" key="1">
    <source>
        <dbReference type="Pfam" id="PF00561"/>
    </source>
</evidence>
<dbReference type="Proteomes" id="UP000051335">
    <property type="component" value="Unassembled WGS sequence"/>
</dbReference>
<feature type="domain" description="AB hydrolase-1" evidence="1">
    <location>
        <begin position="9"/>
        <end position="115"/>
    </location>
</feature>
<accession>A0A0P9NDM3</accession>
<gene>
    <name evidence="2" type="ORF">ALO75_102922</name>
</gene>
<evidence type="ECO:0000313" key="3">
    <source>
        <dbReference type="Proteomes" id="UP000051335"/>
    </source>
</evidence>
<dbReference type="InterPro" id="IPR050266">
    <property type="entry name" value="AB_hydrolase_sf"/>
</dbReference>
<dbReference type="Gene3D" id="3.40.50.1820">
    <property type="entry name" value="alpha/beta hydrolase"/>
    <property type="match status" value="1"/>
</dbReference>
<organism evidence="2 3">
    <name type="scientific">Pseudomonas syringae pv. coryli</name>
    <dbReference type="NCBI Taxonomy" id="317659"/>
    <lineage>
        <taxon>Bacteria</taxon>
        <taxon>Pseudomonadati</taxon>
        <taxon>Pseudomonadota</taxon>
        <taxon>Gammaproteobacteria</taxon>
        <taxon>Pseudomonadales</taxon>
        <taxon>Pseudomonadaceae</taxon>
        <taxon>Pseudomonas</taxon>
    </lineage>
</organism>
<name>A0A0P9NDM3_9PSED</name>
<reference evidence="2 3" key="1">
    <citation type="submission" date="2015-09" db="EMBL/GenBank/DDBJ databases">
        <title>Genome announcement of multiple Pseudomonas syringae strains.</title>
        <authorList>
            <person name="Thakur S."/>
            <person name="Wang P.W."/>
            <person name="Gong Y."/>
            <person name="Weir B.S."/>
            <person name="Guttman D.S."/>
        </authorList>
    </citation>
    <scope>NUCLEOTIDE SEQUENCE [LARGE SCALE GENOMIC DNA]</scope>
    <source>
        <strain evidence="2 3">ICMP17001</strain>
    </source>
</reference>
<dbReference type="SUPFAM" id="SSF53474">
    <property type="entry name" value="alpha/beta-Hydrolases"/>
    <property type="match status" value="1"/>
</dbReference>
<protein>
    <recommendedName>
        <fullName evidence="1">AB hydrolase-1 domain-containing protein</fullName>
    </recommendedName>
</protein>
<dbReference type="PRINTS" id="PR00111">
    <property type="entry name" value="ABHYDROLASE"/>
</dbReference>
<dbReference type="InterPro" id="IPR000073">
    <property type="entry name" value="AB_hydrolase_1"/>
</dbReference>
<dbReference type="AlphaFoldDB" id="A0A0P9NDM3"/>
<dbReference type="PANTHER" id="PTHR43798">
    <property type="entry name" value="MONOACYLGLYCEROL LIPASE"/>
    <property type="match status" value="1"/>
</dbReference>